<dbReference type="SUPFAM" id="SSF46785">
    <property type="entry name" value="Winged helix' DNA-binding domain"/>
    <property type="match status" value="1"/>
</dbReference>
<dbReference type="PANTHER" id="PTHR30136">
    <property type="entry name" value="HELIX-TURN-HELIX TRANSCRIPTIONAL REGULATOR, ICLR FAMILY"/>
    <property type="match status" value="1"/>
</dbReference>
<keyword evidence="3" id="KW-0804">Transcription</keyword>
<dbReference type="InterPro" id="IPR050707">
    <property type="entry name" value="HTH_MetabolicPath_Reg"/>
</dbReference>
<dbReference type="InterPro" id="IPR014757">
    <property type="entry name" value="Tscrpt_reg_IclR_C"/>
</dbReference>
<keyword evidence="1" id="KW-0805">Transcription regulation</keyword>
<evidence type="ECO:0000313" key="6">
    <source>
        <dbReference type="EMBL" id="SAI05872.1"/>
    </source>
</evidence>
<dbReference type="EMBL" id="FKBS01000012">
    <property type="protein sequence ID" value="SAI05872.1"/>
    <property type="molecule type" value="Genomic_DNA"/>
</dbReference>
<dbReference type="FunFam" id="1.10.10.10:FF:000056">
    <property type="entry name" value="IclR family transcriptional regulator"/>
    <property type="match status" value="1"/>
</dbReference>
<dbReference type="InterPro" id="IPR005471">
    <property type="entry name" value="Tscrpt_reg_IclR_N"/>
</dbReference>
<dbReference type="AlphaFoldDB" id="A0A157M9J6"/>
<keyword evidence="2" id="KW-0238">DNA-binding</keyword>
<dbReference type="Pfam" id="PF09339">
    <property type="entry name" value="HTH_IclR"/>
    <property type="match status" value="1"/>
</dbReference>
<evidence type="ECO:0000256" key="1">
    <source>
        <dbReference type="ARBA" id="ARBA00023015"/>
    </source>
</evidence>
<evidence type="ECO:0000259" key="4">
    <source>
        <dbReference type="PROSITE" id="PS51077"/>
    </source>
</evidence>
<accession>A0A157M9J6</accession>
<dbReference type="InterPro" id="IPR036388">
    <property type="entry name" value="WH-like_DNA-bd_sf"/>
</dbReference>
<name>A0A157M9J6_9BORD</name>
<evidence type="ECO:0000256" key="2">
    <source>
        <dbReference type="ARBA" id="ARBA00023125"/>
    </source>
</evidence>
<dbReference type="OrthoDB" id="9807558at2"/>
<evidence type="ECO:0000313" key="7">
    <source>
        <dbReference type="Proteomes" id="UP000077037"/>
    </source>
</evidence>
<dbReference type="InterPro" id="IPR011991">
    <property type="entry name" value="ArsR-like_HTH"/>
</dbReference>
<dbReference type="GO" id="GO:0045892">
    <property type="term" value="P:negative regulation of DNA-templated transcription"/>
    <property type="evidence" value="ECO:0007669"/>
    <property type="project" value="TreeGrafter"/>
</dbReference>
<dbReference type="PANTHER" id="PTHR30136:SF39">
    <property type="entry name" value="TRANSCRIPTIONAL REGULATORY PROTEIN"/>
    <property type="match status" value="1"/>
</dbReference>
<feature type="domain" description="HTH iclR-type" evidence="4">
    <location>
        <begin position="20"/>
        <end position="84"/>
    </location>
</feature>
<sequence>MTPPAPRQAPADAPPHADTVHSVKRALDILRMLSFNASSSGMRFSDLQAQSGLSKGTLHRLLKSLVSEGFVEQAAGSRVYYLGLEFLSLGERAANRLDIRAVTQPSLERLAQLTSDTVMLTIRSGLDAVCIDRKEGTFPVKVLTQNVGTRRPLGVGSGSLALLAALSDEEVENVLRRNATRLAPYPSVTAGALREAVSDARQRGYAFNPGHLLKGMYGIGVTIFLARQPVAALSVAAHYGRMDADRRRQIAEHLRHEAARVTQELGSK</sequence>
<reference evidence="6 7" key="1">
    <citation type="submission" date="2016-03" db="EMBL/GenBank/DDBJ databases">
        <authorList>
            <consortium name="Pathogen Informatics"/>
        </authorList>
    </citation>
    <scope>NUCLEOTIDE SEQUENCE [LARGE SCALE GENOMIC DNA]</scope>
    <source>
        <strain evidence="6 7">NCTC13364</strain>
    </source>
</reference>
<dbReference type="RefSeq" id="WP_066409829.1">
    <property type="nucleotide sequence ID" value="NZ_FKBS01000012.1"/>
</dbReference>
<dbReference type="GO" id="GO:0003677">
    <property type="term" value="F:DNA binding"/>
    <property type="evidence" value="ECO:0007669"/>
    <property type="project" value="UniProtKB-KW"/>
</dbReference>
<dbReference type="Pfam" id="PF01614">
    <property type="entry name" value="IclR_C"/>
    <property type="match status" value="1"/>
</dbReference>
<dbReference type="Gene3D" id="3.30.450.40">
    <property type="match status" value="1"/>
</dbReference>
<dbReference type="PROSITE" id="PS51078">
    <property type="entry name" value="ICLR_ED"/>
    <property type="match status" value="1"/>
</dbReference>
<dbReference type="Gene3D" id="1.10.10.10">
    <property type="entry name" value="Winged helix-like DNA-binding domain superfamily/Winged helix DNA-binding domain"/>
    <property type="match status" value="1"/>
</dbReference>
<evidence type="ECO:0000256" key="3">
    <source>
        <dbReference type="ARBA" id="ARBA00023163"/>
    </source>
</evidence>
<organism evidence="6 7">
    <name type="scientific">Bordetella ansorpii</name>
    <dbReference type="NCBI Taxonomy" id="288768"/>
    <lineage>
        <taxon>Bacteria</taxon>
        <taxon>Pseudomonadati</taxon>
        <taxon>Pseudomonadota</taxon>
        <taxon>Betaproteobacteria</taxon>
        <taxon>Burkholderiales</taxon>
        <taxon>Alcaligenaceae</taxon>
        <taxon>Bordetella</taxon>
    </lineage>
</organism>
<dbReference type="SMART" id="SM00346">
    <property type="entry name" value="HTH_ICLR"/>
    <property type="match status" value="1"/>
</dbReference>
<dbReference type="InterPro" id="IPR036390">
    <property type="entry name" value="WH_DNA-bd_sf"/>
</dbReference>
<dbReference type="Proteomes" id="UP000077037">
    <property type="component" value="Unassembled WGS sequence"/>
</dbReference>
<evidence type="ECO:0000259" key="5">
    <source>
        <dbReference type="PROSITE" id="PS51078"/>
    </source>
</evidence>
<gene>
    <name evidence="6" type="primary">iclR_3</name>
    <name evidence="6" type="ORF">SAMEA1982600_01126</name>
</gene>
<dbReference type="InterPro" id="IPR029016">
    <property type="entry name" value="GAF-like_dom_sf"/>
</dbReference>
<feature type="domain" description="IclR-ED" evidence="5">
    <location>
        <begin position="85"/>
        <end position="267"/>
    </location>
</feature>
<protein>
    <submittedName>
        <fullName evidence="6">Transcriptional regulator</fullName>
    </submittedName>
</protein>
<proteinExistence type="predicted"/>
<dbReference type="GO" id="GO:0003700">
    <property type="term" value="F:DNA-binding transcription factor activity"/>
    <property type="evidence" value="ECO:0007669"/>
    <property type="project" value="TreeGrafter"/>
</dbReference>
<dbReference type="SUPFAM" id="SSF55781">
    <property type="entry name" value="GAF domain-like"/>
    <property type="match status" value="1"/>
</dbReference>
<dbReference type="PROSITE" id="PS51077">
    <property type="entry name" value="HTH_ICLR"/>
    <property type="match status" value="1"/>
</dbReference>
<dbReference type="CDD" id="cd00090">
    <property type="entry name" value="HTH_ARSR"/>
    <property type="match status" value="1"/>
</dbReference>